<dbReference type="PRINTS" id="PR00834">
    <property type="entry name" value="PROTEASES2C"/>
</dbReference>
<evidence type="ECO:0000256" key="1">
    <source>
        <dbReference type="ARBA" id="ARBA00022670"/>
    </source>
</evidence>
<dbReference type="InterPro" id="IPR036034">
    <property type="entry name" value="PDZ_sf"/>
</dbReference>
<dbReference type="Pfam" id="PF13180">
    <property type="entry name" value="PDZ_2"/>
    <property type="match status" value="1"/>
</dbReference>
<organism evidence="5 6">
    <name type="scientific">Rhodonellum ikkaensis</name>
    <dbReference type="NCBI Taxonomy" id="336829"/>
    <lineage>
        <taxon>Bacteria</taxon>
        <taxon>Pseudomonadati</taxon>
        <taxon>Bacteroidota</taxon>
        <taxon>Cytophagia</taxon>
        <taxon>Cytophagales</taxon>
        <taxon>Cytophagaceae</taxon>
        <taxon>Rhodonellum</taxon>
    </lineage>
</organism>
<dbReference type="Pfam" id="PF13365">
    <property type="entry name" value="Trypsin_2"/>
    <property type="match status" value="1"/>
</dbReference>
<comment type="caution">
    <text evidence="5">The sequence shown here is derived from an EMBL/GenBank/DDBJ whole genome shotgun (WGS) entry which is preliminary data.</text>
</comment>
<evidence type="ECO:0000313" key="5">
    <source>
        <dbReference type="EMBL" id="SDY99155.1"/>
    </source>
</evidence>
<dbReference type="InterPro" id="IPR009003">
    <property type="entry name" value="Peptidase_S1_PA"/>
</dbReference>
<dbReference type="SUPFAM" id="SSF50156">
    <property type="entry name" value="PDZ domain-like"/>
    <property type="match status" value="1"/>
</dbReference>
<evidence type="ECO:0000256" key="3">
    <source>
        <dbReference type="SAM" id="SignalP"/>
    </source>
</evidence>
<feature type="chain" id="PRO_5045982918" evidence="3">
    <location>
        <begin position="30"/>
        <end position="483"/>
    </location>
</feature>
<dbReference type="Proteomes" id="UP000199663">
    <property type="component" value="Unassembled WGS sequence"/>
</dbReference>
<dbReference type="InterPro" id="IPR001478">
    <property type="entry name" value="PDZ"/>
</dbReference>
<evidence type="ECO:0000259" key="4">
    <source>
        <dbReference type="PROSITE" id="PS50106"/>
    </source>
</evidence>
<dbReference type="EMBL" id="FNQC01000004">
    <property type="protein sequence ID" value="SDY99155.1"/>
    <property type="molecule type" value="Genomic_DNA"/>
</dbReference>
<keyword evidence="1 5" id="KW-0645">Protease</keyword>
<dbReference type="GO" id="GO:0006508">
    <property type="term" value="P:proteolysis"/>
    <property type="evidence" value="ECO:0007669"/>
    <property type="project" value="UniProtKB-KW"/>
</dbReference>
<keyword evidence="3" id="KW-0732">Signal</keyword>
<name>A0A1H3PEC8_9BACT</name>
<dbReference type="InterPro" id="IPR001940">
    <property type="entry name" value="Peptidase_S1C"/>
</dbReference>
<gene>
    <name evidence="5" type="ORF">SAMN05444412_104213</name>
</gene>
<feature type="domain" description="PDZ" evidence="4">
    <location>
        <begin position="277"/>
        <end position="368"/>
    </location>
</feature>
<dbReference type="PANTHER" id="PTHR43343">
    <property type="entry name" value="PEPTIDASE S12"/>
    <property type="match status" value="1"/>
</dbReference>
<feature type="signal peptide" evidence="3">
    <location>
        <begin position="1"/>
        <end position="29"/>
    </location>
</feature>
<protein>
    <submittedName>
        <fullName evidence="5">Do/DeqQ family serine protease</fullName>
    </submittedName>
</protein>
<reference evidence="5 6" key="1">
    <citation type="submission" date="2016-10" db="EMBL/GenBank/DDBJ databases">
        <authorList>
            <person name="Varghese N."/>
            <person name="Submissions S."/>
        </authorList>
    </citation>
    <scope>NUCLEOTIDE SEQUENCE [LARGE SCALE GENOMIC DNA]</scope>
    <source>
        <strain evidence="5 6">DSM 17997</strain>
    </source>
</reference>
<evidence type="ECO:0000313" key="6">
    <source>
        <dbReference type="Proteomes" id="UP000199663"/>
    </source>
</evidence>
<proteinExistence type="predicted"/>
<dbReference type="GO" id="GO:0008233">
    <property type="term" value="F:peptidase activity"/>
    <property type="evidence" value="ECO:0007669"/>
    <property type="project" value="UniProtKB-KW"/>
</dbReference>
<dbReference type="InterPro" id="IPR051201">
    <property type="entry name" value="Chloro_Bact_Ser_Proteases"/>
</dbReference>
<dbReference type="Gene3D" id="2.30.42.10">
    <property type="match status" value="1"/>
</dbReference>
<dbReference type="PROSITE" id="PS50106">
    <property type="entry name" value="PDZ"/>
    <property type="match status" value="1"/>
</dbReference>
<evidence type="ECO:0000256" key="2">
    <source>
        <dbReference type="ARBA" id="ARBA00022801"/>
    </source>
</evidence>
<dbReference type="SUPFAM" id="SSF50494">
    <property type="entry name" value="Trypsin-like serine proteases"/>
    <property type="match status" value="1"/>
</dbReference>
<accession>A0A1H3PEC8</accession>
<sequence>MKIMMKNLKFAILAFMSGLLGAWAFHQFADEFSGNTNISQDQFPQAENFQVNYADQIQPNISTIPVSFVEASLKSTPSVVFIKNFSGSDTRRYSIFDYFFGTGPTQRVSTGSGVIISKDGYIITNNHVIERAETIEVVHQKRTYPAKLIGTDKNTDIAVLKVETQDLPAITLGSSRELKIGEWVIAVGNPFNLTSTVTAGIVSAKERQINILGGEFPLESFIQTDAPINPGNSGGALVNIRGELVGINTAILSRTGSYTGYGFAVPGDIAMKIANDLIKFGEVQKAFLGADVVELTPELAEEMKLKTLDGVIAVHVLGGGSAEKAGIRKNDLITQIESVPITGKGSFEEVLSYYYPGNQINVKLIRNNEVKNVSLTLQNLEGGTGVLIREFYTSELLGARLESVNAIDRDRLKISFGIKITGLTRGYLRELGLNEGFVITKVNGEQARDPKDVGVFLEKFSGRLLLEGFAPNGQPFMQSYSVR</sequence>
<dbReference type="CDD" id="cd06779">
    <property type="entry name" value="cpPDZ_Deg_HtrA-like"/>
    <property type="match status" value="1"/>
</dbReference>
<dbReference type="PANTHER" id="PTHR43343:SF3">
    <property type="entry name" value="PROTEASE DO-LIKE 8, CHLOROPLASTIC"/>
    <property type="match status" value="1"/>
</dbReference>
<dbReference type="Gene3D" id="2.40.10.120">
    <property type="match status" value="1"/>
</dbReference>
<keyword evidence="2" id="KW-0378">Hydrolase</keyword>
<keyword evidence="6" id="KW-1185">Reference proteome</keyword>
<dbReference type="SMART" id="SM00228">
    <property type="entry name" value="PDZ"/>
    <property type="match status" value="1"/>
</dbReference>